<feature type="compositionally biased region" description="Low complexity" evidence="1">
    <location>
        <begin position="17"/>
        <end position="28"/>
    </location>
</feature>
<feature type="region of interest" description="Disordered" evidence="1">
    <location>
        <begin position="1"/>
        <end position="28"/>
    </location>
</feature>
<protein>
    <submittedName>
        <fullName evidence="2">Uncharacterized protein</fullName>
    </submittedName>
</protein>
<dbReference type="EMBL" id="OA565296">
    <property type="protein sequence ID" value="CAD7196710.1"/>
    <property type="molecule type" value="Genomic_DNA"/>
</dbReference>
<feature type="region of interest" description="Disordered" evidence="1">
    <location>
        <begin position="60"/>
        <end position="81"/>
    </location>
</feature>
<name>A0A7R8VE09_TIMDO</name>
<evidence type="ECO:0000256" key="1">
    <source>
        <dbReference type="SAM" id="MobiDB-lite"/>
    </source>
</evidence>
<proteinExistence type="predicted"/>
<evidence type="ECO:0000313" key="2">
    <source>
        <dbReference type="EMBL" id="CAD7196710.1"/>
    </source>
</evidence>
<organism evidence="2">
    <name type="scientific">Timema douglasi</name>
    <name type="common">Walking stick</name>
    <dbReference type="NCBI Taxonomy" id="61478"/>
    <lineage>
        <taxon>Eukaryota</taxon>
        <taxon>Metazoa</taxon>
        <taxon>Ecdysozoa</taxon>
        <taxon>Arthropoda</taxon>
        <taxon>Hexapoda</taxon>
        <taxon>Insecta</taxon>
        <taxon>Pterygota</taxon>
        <taxon>Neoptera</taxon>
        <taxon>Polyneoptera</taxon>
        <taxon>Phasmatodea</taxon>
        <taxon>Timematodea</taxon>
        <taxon>Timematoidea</taxon>
        <taxon>Timematidae</taxon>
        <taxon>Timema</taxon>
    </lineage>
</organism>
<gene>
    <name evidence="2" type="ORF">TDIB3V08_LOCUS3045</name>
</gene>
<reference evidence="2" key="1">
    <citation type="submission" date="2020-11" db="EMBL/GenBank/DDBJ databases">
        <authorList>
            <person name="Tran Van P."/>
        </authorList>
    </citation>
    <scope>NUCLEOTIDE SEQUENCE</scope>
</reference>
<sequence length="156" mass="17626">MGETRPRPRPMRTSVDRQQQQQQEEIRQVAQARRVLDLHEYADHQHHQALSAAATLKLTARPWEGPPSTRRKVSDETKEEIQEEDEATLRELLVRCPAEAGHNVLKLEIWNRELICTCVEIQLLLGPASVAYLANALVMLSSTAEDGEIEARISVG</sequence>
<dbReference type="AlphaFoldDB" id="A0A7R8VE09"/>
<accession>A0A7R8VE09</accession>